<dbReference type="GO" id="GO:0030674">
    <property type="term" value="F:protein-macromolecule adaptor activity"/>
    <property type="evidence" value="ECO:0007669"/>
    <property type="project" value="TreeGrafter"/>
</dbReference>
<name>A0A381R4K2_9ZZZZ</name>
<evidence type="ECO:0000313" key="5">
    <source>
        <dbReference type="EMBL" id="SUZ86144.1"/>
    </source>
</evidence>
<evidence type="ECO:0000256" key="1">
    <source>
        <dbReference type="ARBA" id="ARBA00022729"/>
    </source>
</evidence>
<dbReference type="InterPro" id="IPR026592">
    <property type="entry name" value="BamE"/>
</dbReference>
<reference evidence="5" key="1">
    <citation type="submission" date="2018-05" db="EMBL/GenBank/DDBJ databases">
        <authorList>
            <person name="Lanie J.A."/>
            <person name="Ng W.-L."/>
            <person name="Kazmierczak K.M."/>
            <person name="Andrzejewski T.M."/>
            <person name="Davidsen T.M."/>
            <person name="Wayne K.J."/>
            <person name="Tettelin H."/>
            <person name="Glass J.I."/>
            <person name="Rusch D."/>
            <person name="Podicherti R."/>
            <person name="Tsui H.-C.T."/>
            <person name="Winkler M.E."/>
        </authorList>
    </citation>
    <scope>NUCLEOTIDE SEQUENCE</scope>
</reference>
<dbReference type="HAMAP" id="MF_00925">
    <property type="entry name" value="OM_assembly_BamE"/>
    <property type="match status" value="1"/>
</dbReference>
<dbReference type="Pfam" id="PF04355">
    <property type="entry name" value="BamE"/>
    <property type="match status" value="1"/>
</dbReference>
<evidence type="ECO:0000259" key="4">
    <source>
        <dbReference type="Pfam" id="PF04355"/>
    </source>
</evidence>
<dbReference type="AlphaFoldDB" id="A0A381R4K2"/>
<dbReference type="Gene3D" id="3.30.1450.10">
    <property type="match status" value="1"/>
</dbReference>
<dbReference type="GO" id="GO:0051205">
    <property type="term" value="P:protein insertion into membrane"/>
    <property type="evidence" value="ECO:0007669"/>
    <property type="project" value="TreeGrafter"/>
</dbReference>
<dbReference type="InterPro" id="IPR037873">
    <property type="entry name" value="BamE-like"/>
</dbReference>
<keyword evidence="1" id="KW-0732">Signal</keyword>
<dbReference type="PANTHER" id="PTHR37482:SF1">
    <property type="entry name" value="OUTER MEMBRANE PROTEIN ASSEMBLY FACTOR BAME"/>
    <property type="match status" value="1"/>
</dbReference>
<dbReference type="GO" id="GO:0043165">
    <property type="term" value="P:Gram-negative-bacterium-type cell outer membrane assembly"/>
    <property type="evidence" value="ECO:0007669"/>
    <property type="project" value="TreeGrafter"/>
</dbReference>
<organism evidence="5">
    <name type="scientific">marine metagenome</name>
    <dbReference type="NCBI Taxonomy" id="408172"/>
    <lineage>
        <taxon>unclassified sequences</taxon>
        <taxon>metagenomes</taxon>
        <taxon>ecological metagenomes</taxon>
    </lineage>
</organism>
<gene>
    <name evidence="5" type="ORF">METZ01_LOCUS38998</name>
</gene>
<dbReference type="EMBL" id="UINC01001667">
    <property type="protein sequence ID" value="SUZ86144.1"/>
    <property type="molecule type" value="Genomic_DNA"/>
</dbReference>
<protein>
    <recommendedName>
        <fullName evidence="4">Outer membrane protein assembly factor BamE domain-containing protein</fullName>
    </recommendedName>
</protein>
<dbReference type="PROSITE" id="PS51257">
    <property type="entry name" value="PROKAR_LIPOPROTEIN"/>
    <property type="match status" value="1"/>
</dbReference>
<evidence type="ECO:0000256" key="2">
    <source>
        <dbReference type="ARBA" id="ARBA00023136"/>
    </source>
</evidence>
<proteinExistence type="inferred from homology"/>
<feature type="domain" description="Outer membrane protein assembly factor BamE" evidence="4">
    <location>
        <begin position="56"/>
        <end position="120"/>
    </location>
</feature>
<dbReference type="InterPro" id="IPR007450">
    <property type="entry name" value="BamE_dom"/>
</dbReference>
<sequence length="133" mass="15007">MKQLTFLTLIFVLLSGCSDSTTKIPELPKFKMPSWLDFSMPKVELYKPTITEGSDLEIEAVKKIKIGMTKDAVINLIGTPSINDPFHKDQWDYIHHSSIDGEKLAHYRLTLIFSGNYLAEIDSSGLDELTNSE</sequence>
<dbReference type="PANTHER" id="PTHR37482">
    <property type="entry name" value="OUTER MEMBRANE PROTEIN ASSEMBLY FACTOR BAME"/>
    <property type="match status" value="1"/>
</dbReference>
<evidence type="ECO:0000256" key="3">
    <source>
        <dbReference type="ARBA" id="ARBA00023237"/>
    </source>
</evidence>
<keyword evidence="2" id="KW-0472">Membrane</keyword>
<keyword evidence="3" id="KW-0998">Cell outer membrane</keyword>
<dbReference type="GO" id="GO:1990063">
    <property type="term" value="C:Bam protein complex"/>
    <property type="evidence" value="ECO:0007669"/>
    <property type="project" value="TreeGrafter"/>
</dbReference>
<accession>A0A381R4K2</accession>